<accession>A0A6B3QNL7</accession>
<dbReference type="NCBIfam" id="NF033788">
    <property type="entry name" value="HTH_metalloreg"/>
    <property type="match status" value="1"/>
</dbReference>
<dbReference type="InterPro" id="IPR001845">
    <property type="entry name" value="HTH_ArsR_DNA-bd_dom"/>
</dbReference>
<gene>
    <name evidence="5" type="ORF">ACH3YB_32660</name>
    <name evidence="6" type="ORF">GUR47_23960</name>
</gene>
<dbReference type="AlphaFoldDB" id="A0A6B3QNL7"/>
<dbReference type="PANTHER" id="PTHR33154:SF33">
    <property type="entry name" value="TRANSCRIPTIONAL REPRESSOR SDPR"/>
    <property type="match status" value="1"/>
</dbReference>
<dbReference type="InterPro" id="IPR036390">
    <property type="entry name" value="WH_DNA-bd_sf"/>
</dbReference>
<dbReference type="Pfam" id="PF12840">
    <property type="entry name" value="HTH_20"/>
    <property type="match status" value="1"/>
</dbReference>
<dbReference type="SUPFAM" id="SSF46785">
    <property type="entry name" value="Winged helix' DNA-binding domain"/>
    <property type="match status" value="1"/>
</dbReference>
<keyword evidence="7" id="KW-1185">Reference proteome</keyword>
<dbReference type="GO" id="GO:0003677">
    <property type="term" value="F:DNA binding"/>
    <property type="evidence" value="ECO:0007669"/>
    <property type="project" value="UniProtKB-KW"/>
</dbReference>
<evidence type="ECO:0000256" key="2">
    <source>
        <dbReference type="ARBA" id="ARBA00023125"/>
    </source>
</evidence>
<dbReference type="PROSITE" id="PS50987">
    <property type="entry name" value="HTH_ARSR_2"/>
    <property type="match status" value="1"/>
</dbReference>
<evidence type="ECO:0000256" key="1">
    <source>
        <dbReference type="ARBA" id="ARBA00023015"/>
    </source>
</evidence>
<dbReference type="EMBL" id="JAAIFS010000005">
    <property type="protein sequence ID" value="NEV89696.1"/>
    <property type="molecule type" value="Genomic_DNA"/>
</dbReference>
<dbReference type="CDD" id="cd00090">
    <property type="entry name" value="HTH_ARSR"/>
    <property type="match status" value="1"/>
</dbReference>
<dbReference type="SMART" id="SM00418">
    <property type="entry name" value="HTH_ARSR"/>
    <property type="match status" value="1"/>
</dbReference>
<dbReference type="InterPro" id="IPR011991">
    <property type="entry name" value="ArsR-like_HTH"/>
</dbReference>
<dbReference type="PRINTS" id="PR00778">
    <property type="entry name" value="HTHARSR"/>
</dbReference>
<reference evidence="5 7" key="2">
    <citation type="submission" date="2024-10" db="EMBL/GenBank/DDBJ databases">
        <authorList>
            <person name="Wannawong T."/>
            <person name="Kuncharoen N."/>
            <person name="Mhuantong W."/>
        </authorList>
    </citation>
    <scope>NUCLEOTIDE SEQUENCE [LARGE SCALE GENOMIC DNA]</scope>
    <source>
        <strain evidence="5 7">CALK1-4</strain>
    </source>
</reference>
<keyword evidence="2" id="KW-0238">DNA-binding</keyword>
<evidence type="ECO:0000259" key="4">
    <source>
        <dbReference type="PROSITE" id="PS50987"/>
    </source>
</evidence>
<dbReference type="RefSeq" id="WP_127891913.1">
    <property type="nucleotide sequence ID" value="NZ_JAAIFS010000005.1"/>
</dbReference>
<keyword evidence="3" id="KW-0804">Transcription</keyword>
<dbReference type="GO" id="GO:0003700">
    <property type="term" value="F:DNA-binding transcription factor activity"/>
    <property type="evidence" value="ECO:0007669"/>
    <property type="project" value="InterPro"/>
</dbReference>
<proteinExistence type="predicted"/>
<protein>
    <submittedName>
        <fullName evidence="5">ArsR/SmtB family transcription factor</fullName>
    </submittedName>
    <submittedName>
        <fullName evidence="6">Helix-turn-helix transcriptional regulator</fullName>
    </submittedName>
</protein>
<dbReference type="InterPro" id="IPR036388">
    <property type="entry name" value="WH-like_DNA-bd_sf"/>
</dbReference>
<evidence type="ECO:0000313" key="6">
    <source>
        <dbReference type="EMBL" id="NEV89696.1"/>
    </source>
</evidence>
<keyword evidence="1" id="KW-0805">Transcription regulation</keyword>
<comment type="caution">
    <text evidence="6">The sequence shown here is derived from an EMBL/GenBank/DDBJ whole genome shotgun (WGS) entry which is preliminary data.</text>
</comment>
<feature type="domain" description="HTH arsR-type" evidence="4">
    <location>
        <begin position="1"/>
        <end position="98"/>
    </location>
</feature>
<dbReference type="Proteomes" id="UP001610810">
    <property type="component" value="Unassembled WGS sequence"/>
</dbReference>
<sequence length="100" mass="11418">MADELFKALGDRTRRIILDELVQKSGQTLFEICSRLTMKHRLAISRQGVSQHLAVLEAAGLVESRRVGRYKYHDLNTAPLRHITERWPTPSAPEPKEKSP</sequence>
<evidence type="ECO:0000256" key="3">
    <source>
        <dbReference type="ARBA" id="ARBA00023163"/>
    </source>
</evidence>
<dbReference type="InterPro" id="IPR051081">
    <property type="entry name" value="HTH_MetalResp_TranReg"/>
</dbReference>
<evidence type="ECO:0000313" key="5">
    <source>
        <dbReference type="EMBL" id="MFI0576386.1"/>
    </source>
</evidence>
<dbReference type="Gene3D" id="1.10.10.10">
    <property type="entry name" value="Winged helix-like DNA-binding domain superfamily/Winged helix DNA-binding domain"/>
    <property type="match status" value="1"/>
</dbReference>
<organism evidence="6">
    <name type="scientific">Streptomyces tendae</name>
    <dbReference type="NCBI Taxonomy" id="1932"/>
    <lineage>
        <taxon>Bacteria</taxon>
        <taxon>Bacillati</taxon>
        <taxon>Actinomycetota</taxon>
        <taxon>Actinomycetes</taxon>
        <taxon>Kitasatosporales</taxon>
        <taxon>Streptomycetaceae</taxon>
        <taxon>Streptomyces</taxon>
    </lineage>
</organism>
<dbReference type="EMBL" id="JBIQWK010000012">
    <property type="protein sequence ID" value="MFI0576386.1"/>
    <property type="molecule type" value="Genomic_DNA"/>
</dbReference>
<evidence type="ECO:0000313" key="7">
    <source>
        <dbReference type="Proteomes" id="UP001610810"/>
    </source>
</evidence>
<name>A0A6B3QNL7_STRTE</name>
<reference evidence="6" key="1">
    <citation type="journal article" date="2020" name="Microorganisms">
        <title>Isolation, Genomic and Metabolomic Characterization of Streptomyces tendae VITAKN with Quorum Sensing Inhibitory Activity from Southern India.</title>
        <authorList>
            <person name="Ishaque N.M."/>
            <person name="Burgsdorf I."/>
            <person name="Limlingan Malit J.J."/>
            <person name="Saha S."/>
            <person name="Teta R."/>
            <person name="Ewe D."/>
            <person name="Kannabiran K."/>
            <person name="Hrouzek P."/>
            <person name="Steindler L."/>
            <person name="Costantino V."/>
            <person name="Saurav K."/>
        </authorList>
    </citation>
    <scope>NUCLEOTIDE SEQUENCE</scope>
    <source>
        <strain evidence="6">VITAKN</strain>
    </source>
</reference>
<dbReference type="PANTHER" id="PTHR33154">
    <property type="entry name" value="TRANSCRIPTIONAL REGULATOR, ARSR FAMILY"/>
    <property type="match status" value="1"/>
</dbReference>